<reference evidence="1" key="2">
    <citation type="submission" date="2015-06" db="UniProtKB">
        <authorList>
            <consortium name="EnsemblMetazoa"/>
        </authorList>
    </citation>
    <scope>IDENTIFICATION</scope>
</reference>
<dbReference type="HOGENOM" id="CLU_047888_0_0_1"/>
<evidence type="ECO:0000313" key="1">
    <source>
        <dbReference type="EnsemblMetazoa" id="tetur87g00040.1"/>
    </source>
</evidence>
<dbReference type="EnsemblMetazoa" id="tetur87g00040.1">
    <property type="protein sequence ID" value="tetur87g00040.1"/>
    <property type="gene ID" value="tetur87g00040"/>
</dbReference>
<proteinExistence type="predicted"/>
<dbReference type="AlphaFoldDB" id="T1L6J8"/>
<keyword evidence="2" id="KW-1185">Reference proteome</keyword>
<accession>T1L6J8</accession>
<evidence type="ECO:0000313" key="2">
    <source>
        <dbReference type="Proteomes" id="UP000015104"/>
    </source>
</evidence>
<sequence length="346" mass="39612">MDLSEFLSVCEPHLSPPMLAKDLQDNNSMISFSQSKVSSINKMLLQVLSPSEDTIKTCLNSDQHENTVNDNNACDQSTNSFNTLNLNIDRLYLKTCRRFGSELDYINSYDAISDRIFSDAIDKILLNIVNQNNLSLAVLDIDDNEDLETLYYQYYDDYQALPTNQHFTYNDYVKLRANTFLLARLGYKLTITLNTDNDKPETWNPKVAKKILSVDYSPLSLVKDCYPAQASLDQLETLLLAEVVNAFQDYEPNNLPDFSINRSGPSPARFISICMKLRSLRKLHNGSRFGRRDLFIWNRSLHDKSVSIIESFPDRWKKDAIIESILSLIIIFNPDQVGITFADSVR</sequence>
<protein>
    <submittedName>
        <fullName evidence="1">Uncharacterized protein</fullName>
    </submittedName>
</protein>
<dbReference type="EMBL" id="CAEY01001927">
    <property type="status" value="NOT_ANNOTATED_CDS"/>
    <property type="molecule type" value="Genomic_DNA"/>
</dbReference>
<reference evidence="2" key="1">
    <citation type="submission" date="2011-08" db="EMBL/GenBank/DDBJ databases">
        <authorList>
            <person name="Rombauts S."/>
        </authorList>
    </citation>
    <scope>NUCLEOTIDE SEQUENCE</scope>
    <source>
        <strain evidence="2">London</strain>
    </source>
</reference>
<organism evidence="1 2">
    <name type="scientific">Tetranychus urticae</name>
    <name type="common">Two-spotted spider mite</name>
    <dbReference type="NCBI Taxonomy" id="32264"/>
    <lineage>
        <taxon>Eukaryota</taxon>
        <taxon>Metazoa</taxon>
        <taxon>Ecdysozoa</taxon>
        <taxon>Arthropoda</taxon>
        <taxon>Chelicerata</taxon>
        <taxon>Arachnida</taxon>
        <taxon>Acari</taxon>
        <taxon>Acariformes</taxon>
        <taxon>Trombidiformes</taxon>
        <taxon>Prostigmata</taxon>
        <taxon>Eleutherengona</taxon>
        <taxon>Raphignathae</taxon>
        <taxon>Tetranychoidea</taxon>
        <taxon>Tetranychidae</taxon>
        <taxon>Tetranychus</taxon>
    </lineage>
</organism>
<dbReference type="Proteomes" id="UP000015104">
    <property type="component" value="Unassembled WGS sequence"/>
</dbReference>
<name>T1L6J8_TETUR</name>